<evidence type="ECO:0000313" key="2">
    <source>
        <dbReference type="Proteomes" id="UP001519332"/>
    </source>
</evidence>
<accession>A0ABS4U1V1</accession>
<organism evidence="1 2">
    <name type="scientific">Kibdelosporangium banguiense</name>
    <dbReference type="NCBI Taxonomy" id="1365924"/>
    <lineage>
        <taxon>Bacteria</taxon>
        <taxon>Bacillati</taxon>
        <taxon>Actinomycetota</taxon>
        <taxon>Actinomycetes</taxon>
        <taxon>Pseudonocardiales</taxon>
        <taxon>Pseudonocardiaceae</taxon>
        <taxon>Kibdelosporangium</taxon>
    </lineage>
</organism>
<proteinExistence type="predicted"/>
<comment type="caution">
    <text evidence="1">The sequence shown here is derived from an EMBL/GenBank/DDBJ whole genome shotgun (WGS) entry which is preliminary data.</text>
</comment>
<dbReference type="Proteomes" id="UP001519332">
    <property type="component" value="Unassembled WGS sequence"/>
</dbReference>
<protein>
    <submittedName>
        <fullName evidence="1">Uncharacterized protein</fullName>
    </submittedName>
</protein>
<keyword evidence="2" id="KW-1185">Reference proteome</keyword>
<gene>
    <name evidence="1" type="ORF">JOF56_011028</name>
</gene>
<dbReference type="EMBL" id="JAGINW010000001">
    <property type="protein sequence ID" value="MBP2330643.1"/>
    <property type="molecule type" value="Genomic_DNA"/>
</dbReference>
<reference evidence="1 2" key="1">
    <citation type="submission" date="2021-03" db="EMBL/GenBank/DDBJ databases">
        <title>Sequencing the genomes of 1000 actinobacteria strains.</title>
        <authorList>
            <person name="Klenk H.-P."/>
        </authorList>
    </citation>
    <scope>NUCLEOTIDE SEQUENCE [LARGE SCALE GENOMIC DNA]</scope>
    <source>
        <strain evidence="1 2">DSM 46670</strain>
    </source>
</reference>
<name>A0ABS4U1V1_9PSEU</name>
<sequence>MLLADLTDAGACQGPRALAECERHDLPAFRTTAANLATALGIRG</sequence>
<evidence type="ECO:0000313" key="1">
    <source>
        <dbReference type="EMBL" id="MBP2330643.1"/>
    </source>
</evidence>
<dbReference type="RefSeq" id="WP_281065612.1">
    <property type="nucleotide sequence ID" value="NZ_JAGINW010000001.1"/>
</dbReference>